<dbReference type="CDD" id="cd09881">
    <property type="entry name" value="PIN_VapC4-5_FitB-like"/>
    <property type="match status" value="1"/>
</dbReference>
<name>A0A5M9GPK6_9SPHI</name>
<dbReference type="HAMAP" id="MF_00265">
    <property type="entry name" value="VapC_Nob1"/>
    <property type="match status" value="1"/>
</dbReference>
<evidence type="ECO:0000256" key="5">
    <source>
        <dbReference type="ARBA" id="ARBA00022801"/>
    </source>
</evidence>
<evidence type="ECO:0000256" key="8">
    <source>
        <dbReference type="HAMAP-Rule" id="MF_00265"/>
    </source>
</evidence>
<comment type="similarity">
    <text evidence="7 8">Belongs to the PINc/VapC protein family.</text>
</comment>
<evidence type="ECO:0000256" key="1">
    <source>
        <dbReference type="ARBA" id="ARBA00001946"/>
    </source>
</evidence>
<dbReference type="GO" id="GO:0090729">
    <property type="term" value="F:toxin activity"/>
    <property type="evidence" value="ECO:0007669"/>
    <property type="project" value="UniProtKB-KW"/>
</dbReference>
<dbReference type="OrthoDB" id="9804823at2"/>
<dbReference type="GO" id="GO:0016787">
    <property type="term" value="F:hydrolase activity"/>
    <property type="evidence" value="ECO:0007669"/>
    <property type="project" value="UniProtKB-KW"/>
</dbReference>
<dbReference type="InterPro" id="IPR022907">
    <property type="entry name" value="VapC_family"/>
</dbReference>
<dbReference type="PANTHER" id="PTHR33653:SF1">
    <property type="entry name" value="RIBONUCLEASE VAPC2"/>
    <property type="match status" value="1"/>
</dbReference>
<keyword evidence="2 8" id="KW-1277">Toxin-antitoxin system</keyword>
<dbReference type="InterPro" id="IPR029060">
    <property type="entry name" value="PIN-like_dom_sf"/>
</dbReference>
<evidence type="ECO:0000256" key="7">
    <source>
        <dbReference type="ARBA" id="ARBA00038093"/>
    </source>
</evidence>
<dbReference type="Gene3D" id="3.40.50.1010">
    <property type="entry name" value="5'-nuclease"/>
    <property type="match status" value="1"/>
</dbReference>
<evidence type="ECO:0000256" key="6">
    <source>
        <dbReference type="ARBA" id="ARBA00022842"/>
    </source>
</evidence>
<dbReference type="Proteomes" id="UP000322918">
    <property type="component" value="Unassembled WGS sequence"/>
</dbReference>
<feature type="domain" description="PIN" evidence="9">
    <location>
        <begin position="6"/>
        <end position="123"/>
    </location>
</feature>
<dbReference type="GO" id="GO:0000287">
    <property type="term" value="F:magnesium ion binding"/>
    <property type="evidence" value="ECO:0007669"/>
    <property type="project" value="UniProtKB-UniRule"/>
</dbReference>
<organism evidence="10 11">
    <name type="scientific">Arcticibacter tournemirensis</name>
    <dbReference type="NCBI Taxonomy" id="699437"/>
    <lineage>
        <taxon>Bacteria</taxon>
        <taxon>Pseudomonadati</taxon>
        <taxon>Bacteroidota</taxon>
        <taxon>Sphingobacteriia</taxon>
        <taxon>Sphingobacteriales</taxon>
        <taxon>Sphingobacteriaceae</taxon>
        <taxon>Arcticibacter</taxon>
    </lineage>
</organism>
<sequence>MENKVVLLDTSVLIDYFRKKDKSKTRFLQIADHFSAFKISVITEYEIYSGSGSLQADYWNEFLRHVSVIPLDSFAVQTAVKLNNDLKRTRNQIDIADLFIAATAVSLNIPVCTLNKRHFDRIESLQLI</sequence>
<comment type="cofactor">
    <cofactor evidence="1 8">
        <name>Mg(2+)</name>
        <dbReference type="ChEBI" id="CHEBI:18420"/>
    </cofactor>
</comment>
<feature type="binding site" evidence="8">
    <location>
        <position position="97"/>
    </location>
    <ligand>
        <name>Mg(2+)</name>
        <dbReference type="ChEBI" id="CHEBI:18420"/>
    </ligand>
</feature>
<keyword evidence="4 8" id="KW-0479">Metal-binding</keyword>
<evidence type="ECO:0000313" key="11">
    <source>
        <dbReference type="Proteomes" id="UP000322918"/>
    </source>
</evidence>
<keyword evidence="8" id="KW-0800">Toxin</keyword>
<protein>
    <recommendedName>
        <fullName evidence="8">Ribonuclease VapC</fullName>
        <shortName evidence="8">RNase VapC</shortName>
        <ecNumber evidence="8">3.1.-.-</ecNumber>
    </recommendedName>
    <alternativeName>
        <fullName evidence="8">Toxin VapC</fullName>
    </alternativeName>
</protein>
<evidence type="ECO:0000256" key="4">
    <source>
        <dbReference type="ARBA" id="ARBA00022723"/>
    </source>
</evidence>
<keyword evidence="5 8" id="KW-0378">Hydrolase</keyword>
<dbReference type="AlphaFoldDB" id="A0A5M9GPK6"/>
<dbReference type="GO" id="GO:0004540">
    <property type="term" value="F:RNA nuclease activity"/>
    <property type="evidence" value="ECO:0007669"/>
    <property type="project" value="InterPro"/>
</dbReference>
<dbReference type="SUPFAM" id="SSF88723">
    <property type="entry name" value="PIN domain-like"/>
    <property type="match status" value="1"/>
</dbReference>
<dbReference type="EC" id="3.1.-.-" evidence="8"/>
<reference evidence="10 11" key="1">
    <citation type="submission" date="2019-09" db="EMBL/GenBank/DDBJ databases">
        <title>Pararcticibacter amylolyticus gen. nov., sp. nov., isolated from a rottenly hemp rope, and reclassification of Pedobacter tournemirensis as Pararcticibacter tournemirensis comb. nov.</title>
        <authorList>
            <person name="Cai Y."/>
        </authorList>
    </citation>
    <scope>NUCLEOTIDE SEQUENCE [LARGE SCALE GENOMIC DNA]</scope>
    <source>
        <strain evidence="10 11">TF5-37.2-LB10</strain>
    </source>
</reference>
<dbReference type="InterPro" id="IPR050556">
    <property type="entry name" value="Type_II_TA_system_RNase"/>
</dbReference>
<dbReference type="PANTHER" id="PTHR33653">
    <property type="entry name" value="RIBONUCLEASE VAPC2"/>
    <property type="match status" value="1"/>
</dbReference>
<evidence type="ECO:0000313" key="10">
    <source>
        <dbReference type="EMBL" id="KAA8475677.1"/>
    </source>
</evidence>
<dbReference type="Pfam" id="PF01850">
    <property type="entry name" value="PIN"/>
    <property type="match status" value="1"/>
</dbReference>
<comment type="caution">
    <text evidence="10">The sequence shown here is derived from an EMBL/GenBank/DDBJ whole genome shotgun (WGS) entry which is preliminary data.</text>
</comment>
<keyword evidence="3 8" id="KW-0540">Nuclease</keyword>
<evidence type="ECO:0000256" key="3">
    <source>
        <dbReference type="ARBA" id="ARBA00022722"/>
    </source>
</evidence>
<evidence type="ECO:0000256" key="2">
    <source>
        <dbReference type="ARBA" id="ARBA00022649"/>
    </source>
</evidence>
<feature type="binding site" evidence="8">
    <location>
        <position position="9"/>
    </location>
    <ligand>
        <name>Mg(2+)</name>
        <dbReference type="ChEBI" id="CHEBI:18420"/>
    </ligand>
</feature>
<dbReference type="RefSeq" id="WP_141815079.1">
    <property type="nucleotide sequence ID" value="NZ_VFPL01000001.1"/>
</dbReference>
<accession>A0A5M9GPK6</accession>
<gene>
    <name evidence="8" type="primary">vapC</name>
    <name evidence="10" type="ORF">F1649_21285</name>
</gene>
<keyword evidence="11" id="KW-1185">Reference proteome</keyword>
<proteinExistence type="inferred from homology"/>
<dbReference type="InterPro" id="IPR002716">
    <property type="entry name" value="PIN_dom"/>
</dbReference>
<dbReference type="EMBL" id="VWNE01000051">
    <property type="protein sequence ID" value="KAA8475677.1"/>
    <property type="molecule type" value="Genomic_DNA"/>
</dbReference>
<comment type="function">
    <text evidence="8">Toxic component of a toxin-antitoxin (TA) system. An RNase.</text>
</comment>
<keyword evidence="6 8" id="KW-0460">Magnesium</keyword>
<evidence type="ECO:0000259" key="9">
    <source>
        <dbReference type="Pfam" id="PF01850"/>
    </source>
</evidence>